<organism evidence="1 2">
    <name type="scientific">Atta colombica</name>
    <dbReference type="NCBI Taxonomy" id="520822"/>
    <lineage>
        <taxon>Eukaryota</taxon>
        <taxon>Metazoa</taxon>
        <taxon>Ecdysozoa</taxon>
        <taxon>Arthropoda</taxon>
        <taxon>Hexapoda</taxon>
        <taxon>Insecta</taxon>
        <taxon>Pterygota</taxon>
        <taxon>Neoptera</taxon>
        <taxon>Endopterygota</taxon>
        <taxon>Hymenoptera</taxon>
        <taxon>Apocrita</taxon>
        <taxon>Aculeata</taxon>
        <taxon>Formicoidea</taxon>
        <taxon>Formicidae</taxon>
        <taxon>Myrmicinae</taxon>
        <taxon>Atta</taxon>
    </lineage>
</organism>
<keyword evidence="2" id="KW-1185">Reference proteome</keyword>
<dbReference type="EMBL" id="KQ976547">
    <property type="protein sequence ID" value="KYM80915.1"/>
    <property type="molecule type" value="Genomic_DNA"/>
</dbReference>
<dbReference type="Proteomes" id="UP000078540">
    <property type="component" value="Unassembled WGS sequence"/>
</dbReference>
<reference evidence="1 2" key="1">
    <citation type="submission" date="2015-09" db="EMBL/GenBank/DDBJ databases">
        <title>Atta colombica WGS genome.</title>
        <authorList>
            <person name="Nygaard S."/>
            <person name="Hu H."/>
            <person name="Boomsma J."/>
            <person name="Zhang G."/>
        </authorList>
    </citation>
    <scope>NUCLEOTIDE SEQUENCE [LARGE SCALE GENOMIC DNA]</scope>
    <source>
        <strain evidence="1">Treedump-2</strain>
        <tissue evidence="1">Whole body</tissue>
    </source>
</reference>
<dbReference type="AlphaFoldDB" id="A0A151I2H6"/>
<sequence length="85" mass="10117">FSEKDSSNTAMKEQQFSDSRCSCTNTVRLLRYIERDIKGGRKRYIERERERLTKAKPPLKSLRGGKDWDDGYRQVDVIFPLFDFH</sequence>
<protein>
    <submittedName>
        <fullName evidence="1">Uncharacterized protein</fullName>
    </submittedName>
</protein>
<name>A0A151I2H6_9HYME</name>
<gene>
    <name evidence="1" type="ORF">ALC53_08616</name>
</gene>
<evidence type="ECO:0000313" key="1">
    <source>
        <dbReference type="EMBL" id="KYM80915.1"/>
    </source>
</evidence>
<evidence type="ECO:0000313" key="2">
    <source>
        <dbReference type="Proteomes" id="UP000078540"/>
    </source>
</evidence>
<proteinExistence type="predicted"/>
<feature type="non-terminal residue" evidence="1">
    <location>
        <position position="1"/>
    </location>
</feature>
<accession>A0A151I2H6</accession>